<keyword evidence="2" id="KW-0812">Transmembrane</keyword>
<dbReference type="InterPro" id="IPR009937">
    <property type="entry name" value="Phage_holin_3_6"/>
</dbReference>
<feature type="compositionally biased region" description="Polar residues" evidence="1">
    <location>
        <begin position="159"/>
        <end position="170"/>
    </location>
</feature>
<dbReference type="EMBL" id="QGUI01000505">
    <property type="protein sequence ID" value="PZM95155.1"/>
    <property type="molecule type" value="Genomic_DNA"/>
</dbReference>
<feature type="region of interest" description="Disordered" evidence="1">
    <location>
        <begin position="1"/>
        <end position="24"/>
    </location>
</feature>
<evidence type="ECO:0008006" key="4">
    <source>
        <dbReference type="Google" id="ProtNLM"/>
    </source>
</evidence>
<sequence length="170" mass="18159">MSRVSRRDDQLSQAGGTVGYLPLTPDEPAAGNGAGGDRSIGALVKDATTHMSTLIRAEVELAKAELVGEVKKGVKGSVLFIIALTVALYSSFFFFFFLAELLAEWLPRWAAFAIVFGLMLVFAALCAFLGFQRVRKIKAPERTIDSVKQTAAALRPKSSESAGSSELTTG</sequence>
<reference evidence="3" key="1">
    <citation type="submission" date="2018-05" db="EMBL/GenBank/DDBJ databases">
        <authorList>
            <person name="Lanie J.A."/>
            <person name="Ng W.-L."/>
            <person name="Kazmierczak K.M."/>
            <person name="Andrzejewski T.M."/>
            <person name="Davidsen T.M."/>
            <person name="Wayne K.J."/>
            <person name="Tettelin H."/>
            <person name="Glass J.I."/>
            <person name="Rusch D."/>
            <person name="Podicherti R."/>
            <person name="Tsui H.-C.T."/>
            <person name="Winkler M.E."/>
        </authorList>
    </citation>
    <scope>NUCLEOTIDE SEQUENCE</scope>
    <source>
        <strain evidence="3">ZC4RG45</strain>
    </source>
</reference>
<protein>
    <recommendedName>
        <fullName evidence="4">Phage holin family protein</fullName>
    </recommendedName>
</protein>
<dbReference type="AlphaFoldDB" id="A0A2W4JAR4"/>
<feature type="region of interest" description="Disordered" evidence="1">
    <location>
        <begin position="150"/>
        <end position="170"/>
    </location>
</feature>
<name>A0A2W4JAR4_9PSEU</name>
<keyword evidence="2" id="KW-0472">Membrane</keyword>
<comment type="caution">
    <text evidence="3">The sequence shown here is derived from an EMBL/GenBank/DDBJ whole genome shotgun (WGS) entry which is preliminary data.</text>
</comment>
<dbReference type="STRING" id="1111738.GCA_000427905_01228"/>
<feature type="transmembrane region" description="Helical" evidence="2">
    <location>
        <begin position="109"/>
        <end position="131"/>
    </location>
</feature>
<gene>
    <name evidence="3" type="ORF">DIU77_12860</name>
</gene>
<evidence type="ECO:0000256" key="2">
    <source>
        <dbReference type="SAM" id="Phobius"/>
    </source>
</evidence>
<evidence type="ECO:0000256" key="1">
    <source>
        <dbReference type="SAM" id="MobiDB-lite"/>
    </source>
</evidence>
<organism evidence="3">
    <name type="scientific">Thermocrispum agreste</name>
    <dbReference type="NCBI Taxonomy" id="37925"/>
    <lineage>
        <taxon>Bacteria</taxon>
        <taxon>Bacillati</taxon>
        <taxon>Actinomycetota</taxon>
        <taxon>Actinomycetes</taxon>
        <taxon>Pseudonocardiales</taxon>
        <taxon>Pseudonocardiaceae</taxon>
        <taxon>Thermocrispum</taxon>
    </lineage>
</organism>
<dbReference type="Pfam" id="PF07332">
    <property type="entry name" value="Phage_holin_3_6"/>
    <property type="match status" value="1"/>
</dbReference>
<accession>A0A2W4JAR4</accession>
<proteinExistence type="predicted"/>
<feature type="transmembrane region" description="Helical" evidence="2">
    <location>
        <begin position="78"/>
        <end position="103"/>
    </location>
</feature>
<evidence type="ECO:0000313" key="3">
    <source>
        <dbReference type="EMBL" id="PZM95155.1"/>
    </source>
</evidence>
<feature type="compositionally biased region" description="Basic and acidic residues" evidence="1">
    <location>
        <begin position="1"/>
        <end position="10"/>
    </location>
</feature>
<keyword evidence="2" id="KW-1133">Transmembrane helix</keyword>